<dbReference type="Proteomes" id="UP000000377">
    <property type="component" value="Chromosome"/>
</dbReference>
<evidence type="ECO:0000313" key="2">
    <source>
        <dbReference type="Proteomes" id="UP000000377"/>
    </source>
</evidence>
<reference evidence="1 2" key="1">
    <citation type="journal article" date="2010" name="J. Bacteriol.">
        <title>Genome sequence of the milbemycin-producing bacterium Streptomyces bingchenggensis.</title>
        <authorList>
            <person name="Wang X.J."/>
            <person name="Yan Y.J."/>
            <person name="Zhang B."/>
            <person name="An J."/>
            <person name="Wang J.J."/>
            <person name="Tian J."/>
            <person name="Jiang L."/>
            <person name="Chen Y.H."/>
            <person name="Huang S.X."/>
            <person name="Yin M."/>
            <person name="Zhang J."/>
            <person name="Gao A.L."/>
            <person name="Liu C.X."/>
            <person name="Zhu Z.X."/>
            <person name="Xiang W.S."/>
        </authorList>
    </citation>
    <scope>NUCLEOTIDE SEQUENCE [LARGE SCALE GENOMIC DNA]</scope>
    <source>
        <strain evidence="1 2">BCW-1</strain>
    </source>
</reference>
<dbReference type="AlphaFoldDB" id="D7C9N4"/>
<dbReference type="RefSeq" id="WP_014182193.1">
    <property type="nucleotide sequence ID" value="NC_016582.1"/>
</dbReference>
<dbReference type="HOGENOM" id="CLU_2939641_0_0_11"/>
<gene>
    <name evidence="1" type="ordered locus">SBI_09628</name>
</gene>
<proteinExistence type="predicted"/>
<name>D7C9N4_STRBB</name>
<keyword evidence="2" id="KW-1185">Reference proteome</keyword>
<evidence type="ECO:0000313" key="1">
    <source>
        <dbReference type="EMBL" id="ADI12746.1"/>
    </source>
</evidence>
<protein>
    <submittedName>
        <fullName evidence="1">Uncharacterized protein</fullName>
    </submittedName>
</protein>
<dbReference type="STRING" id="749414.SBI_09628"/>
<dbReference type="eggNOG" id="COG3828">
    <property type="taxonomic scope" value="Bacteria"/>
</dbReference>
<sequence length="60" mass="6607">MPWTPGHHEPGGQLLHHPREHTTYQVRPLPGAAGHPIVGGLTPFLVTSEQYHLHMDPATT</sequence>
<dbReference type="KEGG" id="sbh:SBI_09628"/>
<dbReference type="EMBL" id="CP002047">
    <property type="protein sequence ID" value="ADI12746.1"/>
    <property type="molecule type" value="Genomic_DNA"/>
</dbReference>
<dbReference type="PATRIC" id="fig|749414.3.peg.9913"/>
<accession>D7C9N4</accession>
<organism evidence="1 2">
    <name type="scientific">Streptomyces bingchenggensis (strain BCW-1)</name>
    <dbReference type="NCBI Taxonomy" id="749414"/>
    <lineage>
        <taxon>Bacteria</taxon>
        <taxon>Bacillati</taxon>
        <taxon>Actinomycetota</taxon>
        <taxon>Actinomycetes</taxon>
        <taxon>Kitasatosporales</taxon>
        <taxon>Streptomycetaceae</taxon>
        <taxon>Streptomyces</taxon>
    </lineage>
</organism>